<sequence length="112" mass="12987">MGQSAFYVTIIALTGPSPWEWRWMETLFIFLFSTTLNSARISGSNIGVQQRAMNAASLDLRPYATYLVHLMLVLIIFTLVKYIAQKFVMPLVLRMVLRWTYLSFTQINLVLY</sequence>
<geneLocation type="mitochondrion" evidence="2"/>
<keyword evidence="1" id="KW-1133">Transmembrane helix</keyword>
<dbReference type="AlphaFoldDB" id="R4Z8J9"/>
<accession>R4Z8J9</accession>
<reference evidence="2" key="1">
    <citation type="submission" date="2012-11" db="EMBL/GenBank/DDBJ databases">
        <authorList>
            <person name="Zhao X."/>
        </authorList>
    </citation>
    <scope>NUCLEOTIDE SEQUENCE</scope>
</reference>
<proteinExistence type="predicted"/>
<gene>
    <name evidence="2" type="ORF">RHTARS1M_11</name>
</gene>
<keyword evidence="1" id="KW-0472">Membrane</keyword>
<keyword evidence="2" id="KW-0496">Mitochondrion</keyword>
<evidence type="ECO:0000313" key="2">
    <source>
        <dbReference type="EMBL" id="CCO62230.1"/>
    </source>
</evidence>
<name>R4Z8J9_9BASI</name>
<dbReference type="EMBL" id="HF558455">
    <property type="protein sequence ID" value="CCO62230.1"/>
    <property type="molecule type" value="Genomic_DNA"/>
</dbReference>
<evidence type="ECO:0000256" key="1">
    <source>
        <dbReference type="SAM" id="Phobius"/>
    </source>
</evidence>
<protein>
    <submittedName>
        <fullName evidence="2">Uncharacterized protein</fullName>
    </submittedName>
</protein>
<reference evidence="2" key="2">
    <citation type="journal article" date="2013" name="MicrobiologyOpen">
        <title>Complete mitochondrial genome of the aluminum-tolerant fungus Rhodotorula taiwanensis RS1 and comparative analysis of Basidiomycota mitochondrial genomes.</title>
        <authorList>
            <person name="Zhao X.Q."/>
            <person name="Aizawa T."/>
            <person name="Schneider J."/>
            <person name="Wang C."/>
            <person name="Shen R.F."/>
            <person name="Sunairi M."/>
        </authorList>
    </citation>
    <scope>NUCLEOTIDE SEQUENCE</scope>
</reference>
<keyword evidence="1" id="KW-0812">Transmembrane</keyword>
<feature type="transmembrane region" description="Helical" evidence="1">
    <location>
        <begin position="63"/>
        <end position="84"/>
    </location>
</feature>
<organism evidence="2">
    <name type="scientific">Rhodotorula taiwanensis RS1</name>
    <dbReference type="NCBI Taxonomy" id="1246992"/>
    <lineage>
        <taxon>Eukaryota</taxon>
        <taxon>Fungi</taxon>
        <taxon>Dikarya</taxon>
        <taxon>Basidiomycota</taxon>
        <taxon>Pucciniomycotina</taxon>
        <taxon>Microbotryomycetes</taxon>
        <taxon>Sporidiobolales</taxon>
        <taxon>Sporidiobolaceae</taxon>
        <taxon>Rhodotorula</taxon>
    </lineage>
</organism>